<keyword evidence="5" id="KW-0677">Repeat</keyword>
<evidence type="ECO:0000256" key="4">
    <source>
        <dbReference type="ARBA" id="ARBA00022692"/>
    </source>
</evidence>
<comment type="function">
    <text evidence="11">Catalyzes the reversible phosphatidyl group transfer from one phosphatidylglycerol molecule to another to form cardiolipin (CL) (diphosphatidylglycerol) and glycerol.</text>
</comment>
<comment type="similarity">
    <text evidence="11">Belongs to the phospholipase D family. Cardiolipin synthase subfamily.</text>
</comment>
<dbReference type="SUPFAM" id="SSF56024">
    <property type="entry name" value="Phospholipase D/nuclease"/>
    <property type="match status" value="2"/>
</dbReference>
<protein>
    <recommendedName>
        <fullName evidence="11 12">Cardiolipin synthase</fullName>
        <shortName evidence="11">CL synthase</shortName>
        <ecNumber evidence="11 12">2.7.8.-</ecNumber>
    </recommendedName>
</protein>
<evidence type="ECO:0000313" key="14">
    <source>
        <dbReference type="EMBL" id="TYS44107.1"/>
    </source>
</evidence>
<feature type="active site" evidence="11">
    <location>
        <position position="467"/>
    </location>
</feature>
<dbReference type="FunFam" id="3.30.870.10:FF:000014">
    <property type="entry name" value="Cardiolipin synthase"/>
    <property type="match status" value="1"/>
</dbReference>
<keyword evidence="6 11" id="KW-1133">Transmembrane helix</keyword>
<evidence type="ECO:0000256" key="7">
    <source>
        <dbReference type="ARBA" id="ARBA00023098"/>
    </source>
</evidence>
<evidence type="ECO:0000256" key="1">
    <source>
        <dbReference type="ARBA" id="ARBA00022475"/>
    </source>
</evidence>
<keyword evidence="2 11" id="KW-0444">Lipid biosynthesis</keyword>
<evidence type="ECO:0000313" key="15">
    <source>
        <dbReference type="Proteomes" id="UP000322139"/>
    </source>
</evidence>
<dbReference type="InterPro" id="IPR030874">
    <property type="entry name" value="Cardiolipin_synth_Firmi"/>
</dbReference>
<comment type="catalytic activity">
    <reaction evidence="11">
        <text>2 a 1,2-diacyl-sn-glycero-3-phospho-(1'-sn-glycerol) = a cardiolipin + glycerol</text>
        <dbReference type="Rhea" id="RHEA:31451"/>
        <dbReference type="ChEBI" id="CHEBI:17754"/>
        <dbReference type="ChEBI" id="CHEBI:62237"/>
        <dbReference type="ChEBI" id="CHEBI:64716"/>
    </reaction>
</comment>
<comment type="subcellular location">
    <subcellularLocation>
        <location evidence="11">Cell membrane</location>
        <topology evidence="11">Multi-pass membrane protein</topology>
    </subcellularLocation>
</comment>
<proteinExistence type="inferred from homology"/>
<dbReference type="GO" id="GO:0008808">
    <property type="term" value="F:cardiolipin synthase activity"/>
    <property type="evidence" value="ECO:0007669"/>
    <property type="project" value="UniProtKB-UniRule"/>
</dbReference>
<feature type="domain" description="PLD phosphodiesterase" evidence="13">
    <location>
        <begin position="276"/>
        <end position="303"/>
    </location>
</feature>
<evidence type="ECO:0000256" key="6">
    <source>
        <dbReference type="ARBA" id="ARBA00022989"/>
    </source>
</evidence>
<feature type="transmembrane region" description="Helical" evidence="11">
    <location>
        <begin position="98"/>
        <end position="118"/>
    </location>
</feature>
<organism evidence="14 15">
    <name type="scientific">Bacillus infantis</name>
    <dbReference type="NCBI Taxonomy" id="324767"/>
    <lineage>
        <taxon>Bacteria</taxon>
        <taxon>Bacillati</taxon>
        <taxon>Bacillota</taxon>
        <taxon>Bacilli</taxon>
        <taxon>Bacillales</taxon>
        <taxon>Bacillaceae</taxon>
        <taxon>Bacillus</taxon>
    </lineage>
</organism>
<evidence type="ECO:0000256" key="10">
    <source>
        <dbReference type="ARBA" id="ARBA00023264"/>
    </source>
</evidence>
<keyword evidence="1 11" id="KW-1003">Cell membrane</keyword>
<keyword evidence="4 11" id="KW-0812">Transmembrane</keyword>
<sequence>MPLGTARFFYVPVQTKPGFPLKAQRVYKRKLSIDMENDLMKKQRIEFVFLLILAASLYVLFFTGAGYFWKLASAGLYAFIILVSIYSLVLENRTSHHTLLWIYVLIFIPVAGYMFYLYSGQLYLKGYLFRTKRSNDREQWKRMMKRKESPDLTFLQDNQQNFARFAANASMTPISTSSRAEMLKNGEETFEELKARLKKAKKFIHIQYYIFRSDRLGKEIIDILIEKAEAGVEVLFMYDAAGSMKMAVHEIKRMEEAGIKVHCFLPLKFGFFNQKINFRNHRKIVVIDGETGFVGGLNVGIEYLGEDEAMGFWRDTHMVLEGEAVYTLHTVFLLDWEYVSREQVLDKYSVSERPAGEDEINGAIQVVASGPDTQQGIMGDFFYSMITSAERSIWIATPYFVPNEAIRTALRVAAAKGVEVRIMVPEKNDSFLTQYASRSYFSELLKYGVEIYSYQKGFLHQKIIIADGNMASVGTANMDMRSFHLNFEVNVFLLGCSSIRDLSAHYEEDMRDSVRITPVQYYKRGLWERTKESFSRLFSGVL</sequence>
<evidence type="ECO:0000256" key="3">
    <source>
        <dbReference type="ARBA" id="ARBA00022679"/>
    </source>
</evidence>
<evidence type="ECO:0000256" key="2">
    <source>
        <dbReference type="ARBA" id="ARBA00022516"/>
    </source>
</evidence>
<evidence type="ECO:0000256" key="8">
    <source>
        <dbReference type="ARBA" id="ARBA00023136"/>
    </source>
</evidence>
<evidence type="ECO:0000259" key="13">
    <source>
        <dbReference type="PROSITE" id="PS50035"/>
    </source>
</evidence>
<dbReference type="GO" id="GO:0032049">
    <property type="term" value="P:cardiolipin biosynthetic process"/>
    <property type="evidence" value="ECO:0007669"/>
    <property type="project" value="UniProtKB-UniRule"/>
</dbReference>
<dbReference type="InterPro" id="IPR025202">
    <property type="entry name" value="PLD-like_dom"/>
</dbReference>
<dbReference type="PANTHER" id="PTHR21248:SF20">
    <property type="entry name" value="CARDIOLIPIN SYNTHASE YWIE-RELATED"/>
    <property type="match status" value="1"/>
</dbReference>
<keyword evidence="10 11" id="KW-1208">Phospholipid metabolism</keyword>
<feature type="transmembrane region" description="Helical" evidence="11">
    <location>
        <begin position="47"/>
        <end position="68"/>
    </location>
</feature>
<dbReference type="HAMAP" id="MF_01916">
    <property type="entry name" value="Cardiolipin_synth_Cls"/>
    <property type="match status" value="1"/>
</dbReference>
<evidence type="ECO:0000256" key="11">
    <source>
        <dbReference type="HAMAP-Rule" id="MF_01916"/>
    </source>
</evidence>
<comment type="caution">
    <text evidence="14">The sequence shown here is derived from an EMBL/GenBank/DDBJ whole genome shotgun (WGS) entry which is preliminary data.</text>
</comment>
<dbReference type="PROSITE" id="PS50035">
    <property type="entry name" value="PLD"/>
    <property type="match status" value="2"/>
</dbReference>
<feature type="active site" evidence="11">
    <location>
        <position position="283"/>
    </location>
</feature>
<dbReference type="Gene3D" id="3.30.870.10">
    <property type="entry name" value="Endonuclease Chain A"/>
    <property type="match status" value="2"/>
</dbReference>
<dbReference type="EC" id="2.7.8.-" evidence="11 12"/>
<feature type="transmembrane region" description="Helical" evidence="11">
    <location>
        <begin position="74"/>
        <end position="91"/>
    </location>
</feature>
<dbReference type="AlphaFoldDB" id="A0A5D4QYE5"/>
<dbReference type="CDD" id="cd09110">
    <property type="entry name" value="PLDc_CLS_1"/>
    <property type="match status" value="1"/>
</dbReference>
<feature type="domain" description="PLD phosphodiesterase" evidence="13">
    <location>
        <begin position="455"/>
        <end position="482"/>
    </location>
</feature>
<feature type="active site" evidence="11">
    <location>
        <position position="462"/>
    </location>
</feature>
<dbReference type="NCBIfam" id="TIGR04265">
    <property type="entry name" value="bac_cardiolipin"/>
    <property type="match status" value="1"/>
</dbReference>
<feature type="active site" evidence="11">
    <location>
        <position position="288"/>
    </location>
</feature>
<dbReference type="PANTHER" id="PTHR21248">
    <property type="entry name" value="CARDIOLIPIN SYNTHASE"/>
    <property type="match status" value="1"/>
</dbReference>
<dbReference type="InterPro" id="IPR001736">
    <property type="entry name" value="PLipase_D/transphosphatidylase"/>
</dbReference>
<dbReference type="CDD" id="cd09112">
    <property type="entry name" value="PLDc_CLS_2"/>
    <property type="match status" value="1"/>
</dbReference>
<dbReference type="Pfam" id="PF13091">
    <property type="entry name" value="PLDc_2"/>
    <property type="match status" value="2"/>
</dbReference>
<dbReference type="SMART" id="SM00155">
    <property type="entry name" value="PLDc"/>
    <property type="match status" value="2"/>
</dbReference>
<dbReference type="GO" id="GO:0005886">
    <property type="term" value="C:plasma membrane"/>
    <property type="evidence" value="ECO:0007669"/>
    <property type="project" value="UniProtKB-SubCell"/>
</dbReference>
<dbReference type="EMBL" id="VTER01000013">
    <property type="protein sequence ID" value="TYS44107.1"/>
    <property type="molecule type" value="Genomic_DNA"/>
</dbReference>
<feature type="active site" evidence="11">
    <location>
        <position position="281"/>
    </location>
</feature>
<dbReference type="Proteomes" id="UP000322139">
    <property type="component" value="Unassembled WGS sequence"/>
</dbReference>
<keyword evidence="9 11" id="KW-0594">Phospholipid biosynthesis</keyword>
<gene>
    <name evidence="14" type="primary">cls</name>
    <name evidence="14" type="ORF">FZD51_21415</name>
</gene>
<dbReference type="InterPro" id="IPR022924">
    <property type="entry name" value="Cardiolipin_synthase"/>
</dbReference>
<reference evidence="14 15" key="1">
    <citation type="submission" date="2019-08" db="EMBL/GenBank/DDBJ databases">
        <title>Bacillus genomes from the desert of Cuatro Cienegas, Coahuila.</title>
        <authorList>
            <person name="Olmedo-Alvarez G."/>
        </authorList>
    </citation>
    <scope>NUCLEOTIDE SEQUENCE [LARGE SCALE GENOMIC DNA]</scope>
    <source>
        <strain evidence="14 15">CH446_14T</strain>
    </source>
</reference>
<keyword evidence="3 11" id="KW-0808">Transferase</keyword>
<feature type="active site" evidence="11">
    <location>
        <position position="460"/>
    </location>
</feature>
<keyword evidence="8 11" id="KW-0472">Membrane</keyword>
<evidence type="ECO:0000256" key="5">
    <source>
        <dbReference type="ARBA" id="ARBA00022737"/>
    </source>
</evidence>
<name>A0A5D4QYE5_9BACI</name>
<accession>A0A5D4QYE5</accession>
<keyword evidence="7 11" id="KW-0443">Lipid metabolism</keyword>
<evidence type="ECO:0000256" key="9">
    <source>
        <dbReference type="ARBA" id="ARBA00023209"/>
    </source>
</evidence>
<evidence type="ECO:0000256" key="12">
    <source>
        <dbReference type="NCBIfam" id="TIGR04265"/>
    </source>
</evidence>